<dbReference type="AlphaFoldDB" id="A0A9P4XYW4"/>
<name>A0A9P4XYW4_CRYP1</name>
<sequence>MPPLYKNGDLVLAQRLDEHAIWGRIRGVNLQRKRGHEHKYLVVEKAWMEYTVLNQDGVQTVLGFWNDNALEEHEVASEVYEESELRLCPEHPALGQDAGQIIYPA</sequence>
<gene>
    <name evidence="1" type="ORF">M406DRAFT_331957</name>
</gene>
<organism evidence="1 2">
    <name type="scientific">Cryphonectria parasitica (strain ATCC 38755 / EP155)</name>
    <dbReference type="NCBI Taxonomy" id="660469"/>
    <lineage>
        <taxon>Eukaryota</taxon>
        <taxon>Fungi</taxon>
        <taxon>Dikarya</taxon>
        <taxon>Ascomycota</taxon>
        <taxon>Pezizomycotina</taxon>
        <taxon>Sordariomycetes</taxon>
        <taxon>Sordariomycetidae</taxon>
        <taxon>Diaporthales</taxon>
        <taxon>Cryphonectriaceae</taxon>
        <taxon>Cryphonectria-Endothia species complex</taxon>
        <taxon>Cryphonectria</taxon>
    </lineage>
</organism>
<keyword evidence="2" id="KW-1185">Reference proteome</keyword>
<reference evidence="1" key="1">
    <citation type="journal article" date="2020" name="Phytopathology">
        <title>Genome sequence of the chestnut blight fungus Cryphonectria parasitica EP155: A fundamental resource for an archetypical invasive plant pathogen.</title>
        <authorList>
            <person name="Crouch J.A."/>
            <person name="Dawe A."/>
            <person name="Aerts A."/>
            <person name="Barry K."/>
            <person name="Churchill A.C.L."/>
            <person name="Grimwood J."/>
            <person name="Hillman B."/>
            <person name="Milgroom M.G."/>
            <person name="Pangilinan J."/>
            <person name="Smith M."/>
            <person name="Salamov A."/>
            <person name="Schmutz J."/>
            <person name="Yadav J."/>
            <person name="Grigoriev I.V."/>
            <person name="Nuss D."/>
        </authorList>
    </citation>
    <scope>NUCLEOTIDE SEQUENCE</scope>
    <source>
        <strain evidence="1">EP155</strain>
    </source>
</reference>
<comment type="caution">
    <text evidence="1">The sequence shown here is derived from an EMBL/GenBank/DDBJ whole genome shotgun (WGS) entry which is preliminary data.</text>
</comment>
<protein>
    <submittedName>
        <fullName evidence="1">Uncharacterized protein</fullName>
    </submittedName>
</protein>
<dbReference type="Proteomes" id="UP000803844">
    <property type="component" value="Unassembled WGS sequence"/>
</dbReference>
<evidence type="ECO:0000313" key="2">
    <source>
        <dbReference type="Proteomes" id="UP000803844"/>
    </source>
</evidence>
<dbReference type="EMBL" id="MU032349">
    <property type="protein sequence ID" value="KAF3763439.1"/>
    <property type="molecule type" value="Genomic_DNA"/>
</dbReference>
<proteinExistence type="predicted"/>
<dbReference type="RefSeq" id="XP_040774400.1">
    <property type="nucleotide sequence ID" value="XM_040920686.1"/>
</dbReference>
<accession>A0A9P4XYW4</accession>
<evidence type="ECO:0000313" key="1">
    <source>
        <dbReference type="EMBL" id="KAF3763439.1"/>
    </source>
</evidence>
<dbReference type="GeneID" id="63837815"/>